<evidence type="ECO:0000256" key="1">
    <source>
        <dbReference type="ARBA" id="ARBA00009005"/>
    </source>
</evidence>
<dbReference type="EMBL" id="JAANBB010000019">
    <property type="protein sequence ID" value="KAF7555591.1"/>
    <property type="molecule type" value="Genomic_DNA"/>
</dbReference>
<dbReference type="GO" id="GO:0004197">
    <property type="term" value="F:cysteine-type endopeptidase activity"/>
    <property type="evidence" value="ECO:0007669"/>
    <property type="project" value="InterPro"/>
</dbReference>
<dbReference type="GO" id="GO:0005737">
    <property type="term" value="C:cytoplasm"/>
    <property type="evidence" value="ECO:0007669"/>
    <property type="project" value="TreeGrafter"/>
</dbReference>
<dbReference type="GO" id="GO:0006508">
    <property type="term" value="P:proteolysis"/>
    <property type="evidence" value="ECO:0007669"/>
    <property type="project" value="InterPro"/>
</dbReference>
<dbReference type="OrthoDB" id="3223806at2759"/>
<dbReference type="Gene3D" id="3.40.50.1460">
    <property type="match status" value="1"/>
</dbReference>
<sequence length="450" mass="50511">MAPSTVPRRFALLIGVNAYLPGPRKDEKGHRLSIDNLRGCVNDVHAIAEMLRDNFQLNDPRILTSSLSPDDPAKATEPEDRQATYNNIESELASIRRCASSGDYFFLHFSGHGKLLDPVSGSPSDTDQDPCLLPSDFRCEQPALRGWQLNIWLKELEEKGVHVAVLLDSCSSGGAWRIDSKYRTPGDWKSTPTLQIDEDAVKGITLQGRFRDTRLSTSWSMNPERFTVMTACHVNEKAAEGDYKGKMHGDFTAAIIRYFEDNNQTEKPSRYCEIRDQITPWLDGQKPFTFGRDSLLFFQSIEGYSRTPVVGTINTSTHEIVLPIGAIHGINEGAEFTSYNPRTPEVRFPIVHVEDFESRATIPDSAMDVAKKADIRLIPSRWCTGPEKFQVYVGHGFKDSLLKNVTERLEVRLANTIEMTRVEQTNELGLKHLMMNLEGDGTIGIHDTPP</sequence>
<comment type="similarity">
    <text evidence="1">Belongs to the peptidase C14B family.</text>
</comment>
<evidence type="ECO:0000313" key="3">
    <source>
        <dbReference type="EMBL" id="KAF7555591.1"/>
    </source>
</evidence>
<reference evidence="3" key="1">
    <citation type="submission" date="2020-03" db="EMBL/GenBank/DDBJ databases">
        <title>Draft Genome Sequence of Cylindrodendrum hubeiense.</title>
        <authorList>
            <person name="Buettner E."/>
            <person name="Kellner H."/>
        </authorList>
    </citation>
    <scope>NUCLEOTIDE SEQUENCE</scope>
    <source>
        <strain evidence="3">IHI 201604</strain>
    </source>
</reference>
<evidence type="ECO:0000259" key="2">
    <source>
        <dbReference type="Pfam" id="PF00656"/>
    </source>
</evidence>
<protein>
    <recommendedName>
        <fullName evidence="2">Peptidase C14 caspase domain-containing protein</fullName>
    </recommendedName>
</protein>
<proteinExistence type="inferred from homology"/>
<dbReference type="Proteomes" id="UP000722485">
    <property type="component" value="Unassembled WGS sequence"/>
</dbReference>
<dbReference type="InterPro" id="IPR011600">
    <property type="entry name" value="Pept_C14_caspase"/>
</dbReference>
<evidence type="ECO:0000313" key="4">
    <source>
        <dbReference type="Proteomes" id="UP000722485"/>
    </source>
</evidence>
<accession>A0A9P5LBZ5</accession>
<dbReference type="Pfam" id="PF00656">
    <property type="entry name" value="Peptidase_C14"/>
    <property type="match status" value="1"/>
</dbReference>
<dbReference type="PANTHER" id="PTHR48104:SF30">
    <property type="entry name" value="METACASPASE-1"/>
    <property type="match status" value="1"/>
</dbReference>
<gene>
    <name evidence="3" type="ORF">G7Z17_g2073</name>
</gene>
<dbReference type="InterPro" id="IPR050452">
    <property type="entry name" value="Metacaspase"/>
</dbReference>
<dbReference type="AlphaFoldDB" id="A0A9P5LBZ5"/>
<organism evidence="3 4">
    <name type="scientific">Cylindrodendrum hubeiense</name>
    <dbReference type="NCBI Taxonomy" id="595255"/>
    <lineage>
        <taxon>Eukaryota</taxon>
        <taxon>Fungi</taxon>
        <taxon>Dikarya</taxon>
        <taxon>Ascomycota</taxon>
        <taxon>Pezizomycotina</taxon>
        <taxon>Sordariomycetes</taxon>
        <taxon>Hypocreomycetidae</taxon>
        <taxon>Hypocreales</taxon>
        <taxon>Nectriaceae</taxon>
        <taxon>Cylindrodendrum</taxon>
    </lineage>
</organism>
<dbReference type="PANTHER" id="PTHR48104">
    <property type="entry name" value="METACASPASE-4"/>
    <property type="match status" value="1"/>
</dbReference>
<keyword evidence="4" id="KW-1185">Reference proteome</keyword>
<comment type="caution">
    <text evidence="3">The sequence shown here is derived from an EMBL/GenBank/DDBJ whole genome shotgun (WGS) entry which is preliminary data.</text>
</comment>
<feature type="domain" description="Peptidase C14 caspase" evidence="2">
    <location>
        <begin position="8"/>
        <end position="265"/>
    </location>
</feature>
<name>A0A9P5LBZ5_9HYPO</name>